<evidence type="ECO:0000256" key="2">
    <source>
        <dbReference type="ARBA" id="ARBA00022750"/>
    </source>
</evidence>
<dbReference type="InterPro" id="IPR001969">
    <property type="entry name" value="Aspartic_peptidase_AS"/>
</dbReference>
<keyword evidence="7" id="KW-1185">Reference proteome</keyword>
<reference evidence="6" key="1">
    <citation type="submission" date="2020-06" db="EMBL/GenBank/DDBJ databases">
        <authorList>
            <person name="Onetto C."/>
        </authorList>
    </citation>
    <scope>NUCLEOTIDE SEQUENCE</scope>
</reference>
<keyword evidence="4" id="KW-0378">Hydrolase</keyword>
<dbReference type="SUPFAM" id="SSF50630">
    <property type="entry name" value="Acid proteases"/>
    <property type="match status" value="1"/>
</dbReference>
<feature type="domain" description="Peptidase A1" evidence="5">
    <location>
        <begin position="72"/>
        <end position="429"/>
    </location>
</feature>
<dbReference type="PROSITE" id="PS51767">
    <property type="entry name" value="PEPTIDASE_A1"/>
    <property type="match status" value="1"/>
</dbReference>
<dbReference type="PROSITE" id="PS00141">
    <property type="entry name" value="ASP_PROTEASE"/>
    <property type="match status" value="1"/>
</dbReference>
<gene>
    <name evidence="6" type="ORF">AWRI4233_LOCUS8081</name>
</gene>
<dbReference type="EMBL" id="CAIJEO010000010">
    <property type="protein sequence ID" value="CAD0099257.1"/>
    <property type="molecule type" value="Genomic_DNA"/>
</dbReference>
<evidence type="ECO:0000256" key="4">
    <source>
        <dbReference type="RuleBase" id="RU000454"/>
    </source>
</evidence>
<dbReference type="InterPro" id="IPR021109">
    <property type="entry name" value="Peptidase_aspartic_dom_sf"/>
</dbReference>
<dbReference type="Proteomes" id="UP000714618">
    <property type="component" value="Unassembled WGS sequence"/>
</dbReference>
<dbReference type="GO" id="GO:0006508">
    <property type="term" value="P:proteolysis"/>
    <property type="evidence" value="ECO:0007669"/>
    <property type="project" value="UniProtKB-KW"/>
</dbReference>
<organism evidence="6 7">
    <name type="scientific">Aureobasidium mustum</name>
    <dbReference type="NCBI Taxonomy" id="2773714"/>
    <lineage>
        <taxon>Eukaryota</taxon>
        <taxon>Fungi</taxon>
        <taxon>Dikarya</taxon>
        <taxon>Ascomycota</taxon>
        <taxon>Pezizomycotina</taxon>
        <taxon>Dothideomycetes</taxon>
        <taxon>Dothideomycetidae</taxon>
        <taxon>Dothideales</taxon>
        <taxon>Saccotheciaceae</taxon>
        <taxon>Aureobasidium</taxon>
    </lineage>
</organism>
<dbReference type="GO" id="GO:0000324">
    <property type="term" value="C:fungal-type vacuole"/>
    <property type="evidence" value="ECO:0007669"/>
    <property type="project" value="TreeGrafter"/>
</dbReference>
<dbReference type="Pfam" id="PF00026">
    <property type="entry name" value="Asp"/>
    <property type="match status" value="1"/>
</dbReference>
<comment type="similarity">
    <text evidence="1 4">Belongs to the peptidase A1 family.</text>
</comment>
<evidence type="ECO:0000313" key="7">
    <source>
        <dbReference type="Proteomes" id="UP000714618"/>
    </source>
</evidence>
<dbReference type="PRINTS" id="PR00792">
    <property type="entry name" value="PEPSIN"/>
</dbReference>
<name>A0A9N8K272_9PEZI</name>
<evidence type="ECO:0000259" key="5">
    <source>
        <dbReference type="PROSITE" id="PS51767"/>
    </source>
</evidence>
<evidence type="ECO:0000256" key="1">
    <source>
        <dbReference type="ARBA" id="ARBA00007447"/>
    </source>
</evidence>
<proteinExistence type="inferred from homology"/>
<keyword evidence="2 4" id="KW-0064">Aspartyl protease</keyword>
<dbReference type="InterPro" id="IPR033121">
    <property type="entry name" value="PEPTIDASE_A1"/>
</dbReference>
<dbReference type="Gene3D" id="2.40.70.10">
    <property type="entry name" value="Acid Proteases"/>
    <property type="match status" value="2"/>
</dbReference>
<feature type="active site" evidence="3">
    <location>
        <position position="90"/>
    </location>
</feature>
<protein>
    <recommendedName>
        <fullName evidence="5">Peptidase A1 domain-containing protein</fullName>
    </recommendedName>
</protein>
<sequence length="548" mass="59523">ILNSSLLNLVYNHTTLQKSTFPINNHEVPHQSPYLSLSMLFCYTGVGAATTRPKTVELALMSSVGNTEGIQYFVNLTVGTPGQPQTLLIDTGSSETFFFASNASLYNSSSDYVDSTFNSSKSSTFEMIDSGAFHASFMLGSVWFKGDYVRDAVQLSIDLMVQKLTFGLANKLKERFKPYTGIMGLAYSSNIHLTRHHKMELPPTFVEGLVQAGVISSRLYSIYLNTLDQYGSILFGGIDTKKYEGQLTTLNMRPSRKTGKVDNINLYLEEVKMKPYNESYQPIVRSTSDKKFETLIDTGTPDWQLPFDAWRQVVRYARAEPSKGIWPGVPEGFFVKACSEVARGIANTTHFEVTFAGNGSNTAVLRLELADLFSPITTGDGSAATDGSGRPMCWLRIMPSLGPDYTTSSSVIRAGYWVFDLDNGQVSLAQANLGANSSNVVQVDAGPDGLRKAVNNHLKAEIQTNKVEGQMSALATYELSTATNTVGYATGAESYPTPTGTGIPSHSGSKVHVRRYESVAAAAMVKLEASGAWVLCVAVVVMAATLAI</sequence>
<comment type="caution">
    <text evidence="6">The sequence shown here is derived from an EMBL/GenBank/DDBJ whole genome shotgun (WGS) entry which is preliminary data.</text>
</comment>
<dbReference type="PANTHER" id="PTHR47966">
    <property type="entry name" value="BETA-SITE APP-CLEAVING ENZYME, ISOFORM A-RELATED"/>
    <property type="match status" value="1"/>
</dbReference>
<dbReference type="GO" id="GO:0004190">
    <property type="term" value="F:aspartic-type endopeptidase activity"/>
    <property type="evidence" value="ECO:0007669"/>
    <property type="project" value="UniProtKB-KW"/>
</dbReference>
<dbReference type="OrthoDB" id="771136at2759"/>
<feature type="active site" evidence="3">
    <location>
        <position position="297"/>
    </location>
</feature>
<dbReference type="AlphaFoldDB" id="A0A9N8K272"/>
<dbReference type="PANTHER" id="PTHR47966:SF51">
    <property type="entry name" value="BETA-SITE APP-CLEAVING ENZYME, ISOFORM A-RELATED"/>
    <property type="match status" value="1"/>
</dbReference>
<evidence type="ECO:0000256" key="3">
    <source>
        <dbReference type="PIRSR" id="PIRSR601461-1"/>
    </source>
</evidence>
<keyword evidence="4" id="KW-0645">Protease</keyword>
<accession>A0A9N8K272</accession>
<evidence type="ECO:0000313" key="6">
    <source>
        <dbReference type="EMBL" id="CAD0099257.1"/>
    </source>
</evidence>
<feature type="non-terminal residue" evidence="6">
    <location>
        <position position="548"/>
    </location>
</feature>
<dbReference type="InterPro" id="IPR001461">
    <property type="entry name" value="Aspartic_peptidase_A1"/>
</dbReference>